<keyword evidence="1" id="KW-0732">Signal</keyword>
<name>C7G8L0_9FIRM</name>
<evidence type="ECO:0000313" key="6">
    <source>
        <dbReference type="Proteomes" id="UP000004828"/>
    </source>
</evidence>
<evidence type="ECO:0000256" key="3">
    <source>
        <dbReference type="SAM" id="Phobius"/>
    </source>
</evidence>
<dbReference type="InterPro" id="IPR029050">
    <property type="entry name" value="Immunoprotect_excell_Ig-like"/>
</dbReference>
<dbReference type="AlphaFoldDB" id="C7G8L0"/>
<feature type="transmembrane region" description="Helical" evidence="3">
    <location>
        <begin position="87"/>
        <end position="106"/>
    </location>
</feature>
<evidence type="ECO:0000259" key="4">
    <source>
        <dbReference type="Pfam" id="PF11611"/>
    </source>
</evidence>
<dbReference type="Pfam" id="PF11611">
    <property type="entry name" value="DUF4352"/>
    <property type="match status" value="1"/>
</dbReference>
<evidence type="ECO:0000256" key="2">
    <source>
        <dbReference type="SAM" id="MobiDB-lite"/>
    </source>
</evidence>
<dbReference type="Proteomes" id="UP000004828">
    <property type="component" value="Unassembled WGS sequence"/>
</dbReference>
<evidence type="ECO:0000256" key="1">
    <source>
        <dbReference type="ARBA" id="ARBA00022729"/>
    </source>
</evidence>
<reference evidence="5 6" key="1">
    <citation type="submission" date="2009-08" db="EMBL/GenBank/DDBJ databases">
        <authorList>
            <person name="Weinstock G."/>
            <person name="Sodergren E."/>
            <person name="Clifton S."/>
            <person name="Fulton L."/>
            <person name="Fulton B."/>
            <person name="Courtney L."/>
            <person name="Fronick C."/>
            <person name="Harrison M."/>
            <person name="Strong C."/>
            <person name="Farmer C."/>
            <person name="Delahaunty K."/>
            <person name="Markovic C."/>
            <person name="Hall O."/>
            <person name="Minx P."/>
            <person name="Tomlinson C."/>
            <person name="Mitreva M."/>
            <person name="Nelson J."/>
            <person name="Hou S."/>
            <person name="Wollam A."/>
            <person name="Pepin K.H."/>
            <person name="Johnson M."/>
            <person name="Bhonagiri V."/>
            <person name="Nash W.E."/>
            <person name="Warren W."/>
            <person name="Chinwalla A."/>
            <person name="Mardis E.R."/>
            <person name="Wilson R.K."/>
        </authorList>
    </citation>
    <scope>NUCLEOTIDE SEQUENCE [LARGE SCALE GENOMIC DNA]</scope>
    <source>
        <strain evidence="5 6">L1-82</strain>
    </source>
</reference>
<keyword evidence="3" id="KW-1133">Transmembrane helix</keyword>
<dbReference type="HOGENOM" id="CLU_072584_0_0_9"/>
<keyword evidence="3" id="KW-0812">Transmembrane</keyword>
<evidence type="ECO:0000313" key="5">
    <source>
        <dbReference type="EMBL" id="EEV01813.1"/>
    </source>
</evidence>
<feature type="domain" description="DUF4352" evidence="4">
    <location>
        <begin position="147"/>
        <end position="267"/>
    </location>
</feature>
<organism evidence="5 6">
    <name type="scientific">Roseburia intestinalis L1-82</name>
    <dbReference type="NCBI Taxonomy" id="536231"/>
    <lineage>
        <taxon>Bacteria</taxon>
        <taxon>Bacillati</taxon>
        <taxon>Bacillota</taxon>
        <taxon>Clostridia</taxon>
        <taxon>Lachnospirales</taxon>
        <taxon>Lachnospiraceae</taxon>
        <taxon>Roseburia</taxon>
    </lineage>
</organism>
<gene>
    <name evidence="5" type="ORF">ROSINTL182_06236</name>
</gene>
<proteinExistence type="predicted"/>
<feature type="region of interest" description="Disordered" evidence="2">
    <location>
        <begin position="106"/>
        <end position="141"/>
    </location>
</feature>
<protein>
    <recommendedName>
        <fullName evidence="4">DUF4352 domain-containing protein</fullName>
    </recommendedName>
</protein>
<sequence length="275" mass="30270">MLTKGLAFCSAKQGVKSSAHQRARILLRKTRSKILCSPKGSHFAPQNKEDYEMENETKLCKHCKSEIPKGAKVCPNCRKKQGGIGKWIVIVVVVVIIIAAMSGGGADKTKKVENASTQNNTDNKADVVNDTTEDTSVKQEDSEKDIFGIGETAEMNDVQVTMVNYTQSSGSEYNKPADGNEFVLVEFEIANNSDSEINISSMASFEAYADDYALNYSVSALLEKNDQNQLDGTIAAGKKMNGVIGYEVPADWKTIEIHFKDNVWSSNKFKFEITK</sequence>
<keyword evidence="3" id="KW-0472">Membrane</keyword>
<dbReference type="InterPro" id="IPR029051">
    <property type="entry name" value="DUF4352"/>
</dbReference>
<comment type="caution">
    <text evidence="5">The sequence shown here is derived from an EMBL/GenBank/DDBJ whole genome shotgun (WGS) entry which is preliminary data.</text>
</comment>
<dbReference type="Gene3D" id="2.60.40.1240">
    <property type="match status" value="1"/>
</dbReference>
<dbReference type="EMBL" id="ABYJ02000055">
    <property type="protein sequence ID" value="EEV01813.1"/>
    <property type="molecule type" value="Genomic_DNA"/>
</dbReference>
<accession>C7G8L0</accession>